<feature type="region of interest" description="Disordered" evidence="2">
    <location>
        <begin position="1095"/>
        <end position="1155"/>
    </location>
</feature>
<dbReference type="InterPro" id="IPR036397">
    <property type="entry name" value="RNaseH_sf"/>
</dbReference>
<evidence type="ECO:0000256" key="1">
    <source>
        <dbReference type="PROSITE-ProRule" id="PRU00047"/>
    </source>
</evidence>
<feature type="transmembrane region" description="Helical" evidence="3">
    <location>
        <begin position="1632"/>
        <end position="1653"/>
    </location>
</feature>
<dbReference type="Pfam" id="PF17921">
    <property type="entry name" value="Integrase_H2C2"/>
    <property type="match status" value="1"/>
</dbReference>
<dbReference type="InterPro" id="IPR005312">
    <property type="entry name" value="DUF1759"/>
</dbReference>
<evidence type="ECO:0000313" key="6">
    <source>
        <dbReference type="EMBL" id="VDK17639.1"/>
    </source>
</evidence>
<keyword evidence="3" id="KW-0472">Membrane</keyword>
<feature type="compositionally biased region" description="Basic and acidic residues" evidence="2">
    <location>
        <begin position="1140"/>
        <end position="1154"/>
    </location>
</feature>
<proteinExistence type="predicted"/>
<keyword evidence="3" id="KW-1133">Transmembrane helix</keyword>
<dbReference type="PROSITE" id="PS50994">
    <property type="entry name" value="INTEGRASE"/>
    <property type="match status" value="1"/>
</dbReference>
<dbReference type="Gene3D" id="3.30.420.10">
    <property type="entry name" value="Ribonuclease H-like superfamily/Ribonuclease H"/>
    <property type="match status" value="1"/>
</dbReference>
<evidence type="ECO:0000259" key="5">
    <source>
        <dbReference type="PROSITE" id="PS50994"/>
    </source>
</evidence>
<dbReference type="Gene3D" id="1.10.340.70">
    <property type="match status" value="1"/>
</dbReference>
<keyword evidence="1" id="KW-0862">Zinc</keyword>
<keyword evidence="1" id="KW-0863">Zinc-finger</keyword>
<dbReference type="EMBL" id="UYRR01000206">
    <property type="protein sequence ID" value="VDK17639.1"/>
    <property type="molecule type" value="Genomic_DNA"/>
</dbReference>
<name>A0A0M3IYY6_ANISI</name>
<protein>
    <submittedName>
        <fullName evidence="8">Integrase catalytic domain-containing protein</fullName>
    </submittedName>
</protein>
<organism evidence="8">
    <name type="scientific">Anisakis simplex</name>
    <name type="common">Herring worm</name>
    <dbReference type="NCBI Taxonomy" id="6269"/>
    <lineage>
        <taxon>Eukaryota</taxon>
        <taxon>Metazoa</taxon>
        <taxon>Ecdysozoa</taxon>
        <taxon>Nematoda</taxon>
        <taxon>Chromadorea</taxon>
        <taxon>Rhabditida</taxon>
        <taxon>Spirurina</taxon>
        <taxon>Ascaridomorpha</taxon>
        <taxon>Ascaridoidea</taxon>
        <taxon>Anisakidae</taxon>
        <taxon>Anisakis</taxon>
        <taxon>Anisakis simplex complex</taxon>
    </lineage>
</organism>
<gene>
    <name evidence="6" type="ORF">ASIM_LOCUS369</name>
</gene>
<evidence type="ECO:0000259" key="4">
    <source>
        <dbReference type="PROSITE" id="PS50158"/>
    </source>
</evidence>
<reference evidence="8" key="1">
    <citation type="submission" date="2017-02" db="UniProtKB">
        <authorList>
            <consortium name="WormBaseParasite"/>
        </authorList>
    </citation>
    <scope>IDENTIFICATION</scope>
</reference>
<dbReference type="InterPro" id="IPR001584">
    <property type="entry name" value="Integrase_cat-core"/>
</dbReference>
<dbReference type="PROSITE" id="PS50158">
    <property type="entry name" value="ZF_CCHC"/>
    <property type="match status" value="1"/>
</dbReference>
<keyword evidence="3" id="KW-0812">Transmembrane</keyword>
<dbReference type="InterPro" id="IPR021109">
    <property type="entry name" value="Peptidase_aspartic_dom_sf"/>
</dbReference>
<dbReference type="CDD" id="cd00303">
    <property type="entry name" value="retropepsin_like"/>
    <property type="match status" value="1"/>
</dbReference>
<keyword evidence="1" id="KW-0479">Metal-binding</keyword>
<dbReference type="Proteomes" id="UP000267096">
    <property type="component" value="Unassembled WGS sequence"/>
</dbReference>
<dbReference type="InterPro" id="IPR008737">
    <property type="entry name" value="DUF1758"/>
</dbReference>
<dbReference type="InterPro" id="IPR001878">
    <property type="entry name" value="Znf_CCHC"/>
</dbReference>
<dbReference type="SUPFAM" id="SSF53098">
    <property type="entry name" value="Ribonuclease H-like"/>
    <property type="match status" value="1"/>
</dbReference>
<dbReference type="GO" id="GO:0015074">
    <property type="term" value="P:DNA integration"/>
    <property type="evidence" value="ECO:0007669"/>
    <property type="project" value="InterPro"/>
</dbReference>
<dbReference type="GO" id="GO:0008270">
    <property type="term" value="F:zinc ion binding"/>
    <property type="evidence" value="ECO:0007669"/>
    <property type="project" value="UniProtKB-KW"/>
</dbReference>
<dbReference type="InterPro" id="IPR040676">
    <property type="entry name" value="DUF5641"/>
</dbReference>
<keyword evidence="7" id="KW-1185">Reference proteome</keyword>
<dbReference type="Pfam" id="PF03564">
    <property type="entry name" value="DUF1759"/>
    <property type="match status" value="1"/>
</dbReference>
<dbReference type="PANTHER" id="PTHR47331:SF1">
    <property type="entry name" value="GAG-LIKE PROTEIN"/>
    <property type="match status" value="1"/>
</dbReference>
<sequence length="1723" mass="198693">MVTYQRKAKNYILDVVERGREARDLLCSLVDNITLQLQALEASPNKEEKREEKADTATIQANIRLPTLELPQFNGNPLKWPEFWARFYAEVGGQPIPEVTKLNYLLNCLVGPAKTAASGYSIVPMNYAVVSEMLKQRYGDENLIKKHLQSELKHLSMTHSKNLRPMVEKLEVILRQLETFGDNINHPQIELAIEEKLPKWLLLDVYSKKVNDPNWNVQKLRDYIEEAVTLREMVDRYHGYNEATNTNRTNPREAIQHEKGNSALTTFANEKKSMIRKNPCVFCNGDHWNDECKRYQTYNERWEKVKQLDLCYNCLVSGHLTKECRRRVQCFHCKRQHNSALCKQTFSDERERNNRPMQIEKNRRINAASSQKTSASENVTSVTAVSSTKKEATTVLLLCREIMVKKGPYSNKTVSATVLFDTGSQKSFITNELAQRIGLKCSEKKEDIEIMGFGEGNPKRYKSKTSQLEVVLQDGNSTTIEVNSVPFLTQKLRTTEITEEDARRWRAHYQTIISPKGTWQHPQILIGADHFYDFILPVNTRRLSSGFQMVNSTVGWMLTGKGIMKEKHRNKQFLVQPLIVNTVGMKKIDDDIDNYWRLELIGIKEEETEETSDDILIQQEQPNGPSQLLDPKRFSKWSKLIRVAAYVRRIADKMKSKRDFPENLSPEEIEEAEKMVIRQAQEEKIDDSEKKKWSLILEEDIWKCQGRMQNIEGPLPIYLPKDSRFTHLYIKHIHENNGHSGVSHTLSQLWKTTWVPKGRRTVAKIIKDCYGCKRWQAKPFKLPEMPSHPGIRVRQSQPFQSIGLDYLGPITIKKGVEPIKRWIALFTCLTTRAVHLEVVHDLSAESFMQTFRRYIARRGKPETILSDNAAQFKLASKLFNELNNLQTIRWKFITERAPWQGGLYERLIGLTKQTMKKAIGRRLLDEEELRTLVTDAEGIINSRPITQVADDSNEVLRPIDFLIPQIQINVLSDEEDTEEEYLVSQSSTKDKLKKRWQQTKVVINKFWEIWRINYLAILRSRTRKEHKGPRSTTSRPPRLNEIVLVAEENVPRGNWLLGRIKEIRSGAGDVIRTALVQMPNGNIWTRPINHLCPLETDIESPEDNPNPPPNTDNDDPITHPQNDPNLDEEEDEIQENSSQIKHDSHNRNTKDNPKAAKTVNMAIMKSPVGKFWPIFLLLTAMSQMTIASMKAGHDCDSSEHGVFMRLPEIRNCSAIGREHNFVEKLVVSVYSRVPIKIPAGACSKITRTVCTKTLLRWWLEVTKDETIMEPMKLNDCLEMEQNKRFNGVILEAIGKSKWESQNPTDYNYGWFGTTCYPTVNYQIEKGFIVGGEDSHLYSDFGEMTGCIIRSNNCTTERRTIWWNVSSIQEQCPYEKIGTYNALKKGSHILIKEIQASLVMTLSEKNDTKACKFDEPKFMENDIVLTLMPTNLSLKSKRSIYENFTEEAVPLTTVVEETELLSEDVDPENVKFQFVVDELQDEIKSQVNAALKENCATRNMVIEIVKFISHNNATTAAKILLQRNDVRARVAHQGLWISPCKRNETDIDENAIVFKAGVISHYNQKKVDMALKMISEENWIAIRTKMKKEDPDQVNIEGVIEKETEQLIDRITEDFNIASRGIQKIVEEISEPWVLISICIVVIIALILSPMICFQCNICRILCKLCLARKAKKKRITKRRHNRSDLEELSQIDEEAIELQEISKQPTSINSYKKLEFKPMDLML</sequence>
<evidence type="ECO:0000313" key="8">
    <source>
        <dbReference type="WBParaSite" id="ASIM_0000046501-mRNA-1"/>
    </source>
</evidence>
<dbReference type="GO" id="GO:0003676">
    <property type="term" value="F:nucleic acid binding"/>
    <property type="evidence" value="ECO:0007669"/>
    <property type="project" value="InterPro"/>
</dbReference>
<feature type="domain" description="Integrase catalytic" evidence="5">
    <location>
        <begin position="794"/>
        <end position="966"/>
    </location>
</feature>
<dbReference type="InterPro" id="IPR012337">
    <property type="entry name" value="RNaseH-like_sf"/>
</dbReference>
<evidence type="ECO:0000256" key="3">
    <source>
        <dbReference type="SAM" id="Phobius"/>
    </source>
</evidence>
<evidence type="ECO:0000313" key="7">
    <source>
        <dbReference type="Proteomes" id="UP000267096"/>
    </source>
</evidence>
<dbReference type="Pfam" id="PF18701">
    <property type="entry name" value="DUF5641"/>
    <property type="match status" value="1"/>
</dbReference>
<feature type="compositionally biased region" description="Acidic residues" evidence="2">
    <location>
        <begin position="1125"/>
        <end position="1134"/>
    </location>
</feature>
<dbReference type="OrthoDB" id="5870116at2759"/>
<dbReference type="Gene3D" id="1.20.5.1890">
    <property type="match status" value="1"/>
</dbReference>
<reference evidence="6 7" key="2">
    <citation type="submission" date="2018-11" db="EMBL/GenBank/DDBJ databases">
        <authorList>
            <consortium name="Pathogen Informatics"/>
        </authorList>
    </citation>
    <scope>NUCLEOTIDE SEQUENCE [LARGE SCALE GENOMIC DNA]</scope>
</reference>
<accession>A0A0M3IYY6</accession>
<dbReference type="Gene3D" id="2.40.70.10">
    <property type="entry name" value="Acid Proteases"/>
    <property type="match status" value="1"/>
</dbReference>
<dbReference type="PANTHER" id="PTHR47331">
    <property type="entry name" value="PHD-TYPE DOMAIN-CONTAINING PROTEIN"/>
    <property type="match status" value="1"/>
</dbReference>
<evidence type="ECO:0000256" key="2">
    <source>
        <dbReference type="SAM" id="MobiDB-lite"/>
    </source>
</evidence>
<dbReference type="WBParaSite" id="ASIM_0000046501-mRNA-1">
    <property type="protein sequence ID" value="ASIM_0000046501-mRNA-1"/>
    <property type="gene ID" value="ASIM_0000046501"/>
</dbReference>
<dbReference type="Pfam" id="PF05585">
    <property type="entry name" value="DUF1758"/>
    <property type="match status" value="1"/>
</dbReference>
<dbReference type="InterPro" id="IPR041588">
    <property type="entry name" value="Integrase_H2C2"/>
</dbReference>
<feature type="domain" description="CCHC-type" evidence="4">
    <location>
        <begin position="311"/>
        <end position="326"/>
    </location>
</feature>